<protein>
    <submittedName>
        <fullName evidence="2">Amidohydrolase family protein</fullName>
    </submittedName>
</protein>
<dbReference type="Gene3D" id="2.30.40.10">
    <property type="entry name" value="Urease, subunit C, domain 1"/>
    <property type="match status" value="1"/>
</dbReference>
<dbReference type="RefSeq" id="WP_067248719.1">
    <property type="nucleotide sequence ID" value="NZ_CP082781.1"/>
</dbReference>
<sequence>MPSTQESIRGVPLWDGVAFRGASRIEWSGDRIETVADDEPAHDDLCVIPGLIDTHVHLGAYSGTGHADWSSWPLITPWEEQVFHIAHNAQKAARGGVTTLRDLSGDERQLAVKRAFDEGIQPGPRILVHGAVGMTAGHGDLFIPPHYPHRGRVADSPDECRKLVREYARLGADGIKIFTSGGVLSMGDKVGWRNQTLDEIRTTIDEAHALGMPVAAHSHSAEGNEIALAVGADSIEHGTGLERDQWDRLIERNVSIAPTLLINDAIADGRVNVGEEAQAKAKDVVAYRDSLFGDAGRAGIRFVLGTDANGVFVQFGDQMEEVRLMARMFGWTAERALVSATSDAADVVRMGDRIGSLAPGRAADLVVLRGRPWEDIEDLRVENIVAVVSRGRLVHGALPTSVQTGAA</sequence>
<dbReference type="PANTHER" id="PTHR43135:SF3">
    <property type="entry name" value="ALPHA-D-RIBOSE 1-METHYLPHOSPHONATE 5-TRIPHOSPHATE DIPHOSPHATASE"/>
    <property type="match status" value="1"/>
</dbReference>
<dbReference type="InterPro" id="IPR057744">
    <property type="entry name" value="OTAase-like"/>
</dbReference>
<dbReference type="InterPro" id="IPR051781">
    <property type="entry name" value="Metallo-dep_Hydrolase"/>
</dbReference>
<dbReference type="SUPFAM" id="SSF51556">
    <property type="entry name" value="Metallo-dependent hydrolases"/>
    <property type="match status" value="1"/>
</dbReference>
<dbReference type="Proteomes" id="UP001199642">
    <property type="component" value="Chromosome"/>
</dbReference>
<dbReference type="InterPro" id="IPR011059">
    <property type="entry name" value="Metal-dep_hydrolase_composite"/>
</dbReference>
<proteinExistence type="predicted"/>
<evidence type="ECO:0000313" key="3">
    <source>
        <dbReference type="Proteomes" id="UP001199642"/>
    </source>
</evidence>
<name>A0ABY3RRG1_9MICO</name>
<dbReference type="InterPro" id="IPR006680">
    <property type="entry name" value="Amidohydro-rel"/>
</dbReference>
<keyword evidence="3" id="KW-1185">Reference proteome</keyword>
<evidence type="ECO:0000259" key="1">
    <source>
        <dbReference type="Pfam" id="PF01979"/>
    </source>
</evidence>
<dbReference type="SUPFAM" id="SSF51338">
    <property type="entry name" value="Composite domain of metallo-dependent hydrolases"/>
    <property type="match status" value="1"/>
</dbReference>
<evidence type="ECO:0000313" key="2">
    <source>
        <dbReference type="EMBL" id="UGS25471.1"/>
    </source>
</evidence>
<accession>A0ABY3RRG1</accession>
<dbReference type="PANTHER" id="PTHR43135">
    <property type="entry name" value="ALPHA-D-RIBOSE 1-METHYLPHOSPHONATE 5-TRIPHOSPHATE DIPHOSPHATASE"/>
    <property type="match status" value="1"/>
</dbReference>
<dbReference type="CDD" id="cd01299">
    <property type="entry name" value="Met_dep_hydrolase_A"/>
    <property type="match status" value="1"/>
</dbReference>
<dbReference type="InterPro" id="IPR032466">
    <property type="entry name" value="Metal_Hydrolase"/>
</dbReference>
<dbReference type="Pfam" id="PF01979">
    <property type="entry name" value="Amidohydro_1"/>
    <property type="match status" value="1"/>
</dbReference>
<reference evidence="2 3" key="1">
    <citation type="submission" date="2023-01" db="EMBL/GenBank/DDBJ databases">
        <title>Characterization of estradiol degrading bacteria Microbacterium sp. MZT7 and reveal degrading genes through genome analysis.</title>
        <authorList>
            <person name="Hao P."/>
            <person name="Gao Y."/>
        </authorList>
    </citation>
    <scope>NUCLEOTIDE SEQUENCE [LARGE SCALE GENOMIC DNA]</scope>
    <source>
        <strain evidence="2 3">MZT7</strain>
    </source>
</reference>
<gene>
    <name evidence="2" type="ORF">K8F61_12370</name>
</gene>
<dbReference type="EMBL" id="CP082781">
    <property type="protein sequence ID" value="UGS25471.1"/>
    <property type="molecule type" value="Genomic_DNA"/>
</dbReference>
<organism evidence="2 3">
    <name type="scientific">Microbacterium resistens</name>
    <dbReference type="NCBI Taxonomy" id="156977"/>
    <lineage>
        <taxon>Bacteria</taxon>
        <taxon>Bacillati</taxon>
        <taxon>Actinomycetota</taxon>
        <taxon>Actinomycetes</taxon>
        <taxon>Micrococcales</taxon>
        <taxon>Microbacteriaceae</taxon>
        <taxon>Microbacterium</taxon>
    </lineage>
</organism>
<dbReference type="Gene3D" id="3.20.20.140">
    <property type="entry name" value="Metal-dependent hydrolases"/>
    <property type="match status" value="1"/>
</dbReference>
<feature type="domain" description="Amidohydrolase-related" evidence="1">
    <location>
        <begin position="47"/>
        <end position="394"/>
    </location>
</feature>